<evidence type="ECO:0000259" key="2">
    <source>
        <dbReference type="PROSITE" id="PS51099"/>
    </source>
</evidence>
<dbReference type="Pfam" id="PF02302">
    <property type="entry name" value="PTS_IIB"/>
    <property type="match status" value="1"/>
</dbReference>
<accession>A0A1U9K6W2</accession>
<dbReference type="GO" id="GO:0008982">
    <property type="term" value="F:protein-N(PI)-phosphohistidine-sugar phosphotransferase activity"/>
    <property type="evidence" value="ECO:0007669"/>
    <property type="project" value="InterPro"/>
</dbReference>
<protein>
    <submittedName>
        <fullName evidence="3">PTS ascorbate transporter subunit IIB</fullName>
    </submittedName>
</protein>
<dbReference type="AlphaFoldDB" id="A0A1U9K6W2"/>
<dbReference type="EMBL" id="CP019699">
    <property type="protein sequence ID" value="AQS55762.1"/>
    <property type="molecule type" value="Genomic_DNA"/>
</dbReference>
<evidence type="ECO:0000256" key="1">
    <source>
        <dbReference type="ARBA" id="ARBA00022679"/>
    </source>
</evidence>
<dbReference type="STRING" id="1471761.B0W44_08130"/>
<dbReference type="KEGG" id="ntr:B0W44_08130"/>
<feature type="domain" description="PTS EIIB type-2" evidence="2">
    <location>
        <begin position="1"/>
        <end position="89"/>
    </location>
</feature>
<evidence type="ECO:0000313" key="4">
    <source>
        <dbReference type="Proteomes" id="UP000188603"/>
    </source>
</evidence>
<reference evidence="3 4" key="1">
    <citation type="journal article" date="2015" name="Int. J. Syst. Evol. Microbiol.">
        <title>Novibacillus thermophilus gen. nov., sp. nov., a Gram-staining-negative and moderately thermophilic member of the family Thermoactinomycetaceae.</title>
        <authorList>
            <person name="Yang G."/>
            <person name="Chen J."/>
            <person name="Zhou S."/>
        </authorList>
    </citation>
    <scope>NUCLEOTIDE SEQUENCE [LARGE SCALE GENOMIC DNA]</scope>
    <source>
        <strain evidence="3 4">SG-1</strain>
    </source>
</reference>
<dbReference type="Gene3D" id="3.40.50.2300">
    <property type="match status" value="1"/>
</dbReference>
<organism evidence="3 4">
    <name type="scientific">Novibacillus thermophilus</name>
    <dbReference type="NCBI Taxonomy" id="1471761"/>
    <lineage>
        <taxon>Bacteria</taxon>
        <taxon>Bacillati</taxon>
        <taxon>Bacillota</taxon>
        <taxon>Bacilli</taxon>
        <taxon>Bacillales</taxon>
        <taxon>Thermoactinomycetaceae</taxon>
        <taxon>Novibacillus</taxon>
    </lineage>
</organism>
<evidence type="ECO:0000313" key="3">
    <source>
        <dbReference type="EMBL" id="AQS55762.1"/>
    </source>
</evidence>
<dbReference type="InterPro" id="IPR003501">
    <property type="entry name" value="PTS_EIIB_2/3"/>
</dbReference>
<keyword evidence="1" id="KW-0808">Transferase</keyword>
<dbReference type="CDD" id="cd05563">
    <property type="entry name" value="PTS_IIB_ascorbate"/>
    <property type="match status" value="1"/>
</dbReference>
<gene>
    <name evidence="3" type="ORF">B0W44_08130</name>
</gene>
<dbReference type="InterPro" id="IPR013011">
    <property type="entry name" value="PTS_EIIB_2"/>
</dbReference>
<dbReference type="PROSITE" id="PS51099">
    <property type="entry name" value="PTS_EIIB_TYPE_2"/>
    <property type="match status" value="1"/>
</dbReference>
<dbReference type="Proteomes" id="UP000188603">
    <property type="component" value="Chromosome"/>
</dbReference>
<dbReference type="InterPro" id="IPR036095">
    <property type="entry name" value="PTS_EIIB-like_sf"/>
</dbReference>
<name>A0A1U9K6W2_9BACL</name>
<dbReference type="RefSeq" id="WP_077719626.1">
    <property type="nucleotide sequence ID" value="NZ_CP019699.1"/>
</dbReference>
<sequence length="89" mass="9512">MKILAVCGLGQGTSLLLKMNIEDVLRDLGVEADVDYMDASAAKSAAADVIMASPQLAPLLEGHSANVIVLDSYLDKEEIKQKLSEHLES</sequence>
<dbReference type="SUPFAM" id="SSF52794">
    <property type="entry name" value="PTS system IIB component-like"/>
    <property type="match status" value="1"/>
</dbReference>
<dbReference type="GO" id="GO:0009401">
    <property type="term" value="P:phosphoenolpyruvate-dependent sugar phosphotransferase system"/>
    <property type="evidence" value="ECO:0007669"/>
    <property type="project" value="InterPro"/>
</dbReference>
<dbReference type="OrthoDB" id="6603449at2"/>
<proteinExistence type="predicted"/>
<keyword evidence="4" id="KW-1185">Reference proteome</keyword>